<dbReference type="InterPro" id="IPR004675">
    <property type="entry name" value="AhpD_core"/>
</dbReference>
<dbReference type="AlphaFoldDB" id="A0A1I7IWP4"/>
<evidence type="ECO:0000313" key="3">
    <source>
        <dbReference type="Proteomes" id="UP000182649"/>
    </source>
</evidence>
<dbReference type="GO" id="GO:0051920">
    <property type="term" value="F:peroxiredoxin activity"/>
    <property type="evidence" value="ECO:0007669"/>
    <property type="project" value="InterPro"/>
</dbReference>
<dbReference type="Proteomes" id="UP000182649">
    <property type="component" value="Unassembled WGS sequence"/>
</dbReference>
<dbReference type="InterPro" id="IPR029032">
    <property type="entry name" value="AhpD-like"/>
</dbReference>
<feature type="domain" description="Carboxymuconolactone decarboxylase-like" evidence="1">
    <location>
        <begin position="25"/>
        <end position="107"/>
    </location>
</feature>
<sequence length="131" mass="13678">MTNKSYSDITSEINRGILKLRQSVPNAMAGFNAMAQGALKTGALSEVHKELIALAIGVAGHCDGCIGFHAKSLVRLGAKRDEVMEALAVAVYMGGGPSLMYAAEAVHAFDEFTKSSPAQTPPEATTATRAP</sequence>
<keyword evidence="2" id="KW-0575">Peroxidase</keyword>
<organism evidence="2 3">
    <name type="scientific">Nitrosospira multiformis</name>
    <dbReference type="NCBI Taxonomy" id="1231"/>
    <lineage>
        <taxon>Bacteria</taxon>
        <taxon>Pseudomonadati</taxon>
        <taxon>Pseudomonadota</taxon>
        <taxon>Betaproteobacteria</taxon>
        <taxon>Nitrosomonadales</taxon>
        <taxon>Nitrosomonadaceae</taxon>
        <taxon>Nitrosospira</taxon>
    </lineage>
</organism>
<keyword evidence="2" id="KW-0560">Oxidoreductase</keyword>
<dbReference type="SUPFAM" id="SSF69118">
    <property type="entry name" value="AhpD-like"/>
    <property type="match status" value="1"/>
</dbReference>
<protein>
    <submittedName>
        <fullName evidence="2">Alkylhydroperoxidase AhpD family core domain-containing protein</fullName>
    </submittedName>
</protein>
<dbReference type="Pfam" id="PF02627">
    <property type="entry name" value="CMD"/>
    <property type="match status" value="1"/>
</dbReference>
<evidence type="ECO:0000259" key="1">
    <source>
        <dbReference type="Pfam" id="PF02627"/>
    </source>
</evidence>
<reference evidence="2 3" key="1">
    <citation type="submission" date="2016-10" db="EMBL/GenBank/DDBJ databases">
        <authorList>
            <person name="de Groot N.N."/>
        </authorList>
    </citation>
    <scope>NUCLEOTIDE SEQUENCE [LARGE SCALE GENOMIC DNA]</scope>
    <source>
        <strain evidence="2 3">Nl14</strain>
    </source>
</reference>
<dbReference type="InterPro" id="IPR003779">
    <property type="entry name" value="CMD-like"/>
</dbReference>
<dbReference type="OrthoDB" id="1683318at2"/>
<name>A0A1I7IWP4_9PROT</name>
<dbReference type="PANTHER" id="PTHR33930:SF2">
    <property type="entry name" value="BLR3452 PROTEIN"/>
    <property type="match status" value="1"/>
</dbReference>
<proteinExistence type="predicted"/>
<dbReference type="PANTHER" id="PTHR33930">
    <property type="entry name" value="ALKYL HYDROPEROXIDE REDUCTASE AHPD"/>
    <property type="match status" value="1"/>
</dbReference>
<dbReference type="Gene3D" id="1.20.1290.10">
    <property type="entry name" value="AhpD-like"/>
    <property type="match status" value="1"/>
</dbReference>
<accession>A0A1I7IWP4</accession>
<dbReference type="NCBIfam" id="TIGR00778">
    <property type="entry name" value="ahpD_dom"/>
    <property type="match status" value="1"/>
</dbReference>
<evidence type="ECO:0000313" key="2">
    <source>
        <dbReference type="EMBL" id="SFU77338.1"/>
    </source>
</evidence>
<gene>
    <name evidence="2" type="ORF">SAMN05216417_12923</name>
</gene>
<dbReference type="EMBL" id="FPBZ01000029">
    <property type="protein sequence ID" value="SFU77338.1"/>
    <property type="molecule type" value="Genomic_DNA"/>
</dbReference>